<dbReference type="PANTHER" id="PTHR19370">
    <property type="entry name" value="NADH-CYTOCHROME B5 REDUCTASE"/>
    <property type="match status" value="1"/>
</dbReference>
<evidence type="ECO:0000313" key="11">
    <source>
        <dbReference type="Proteomes" id="UP000076871"/>
    </source>
</evidence>
<dbReference type="Pfam" id="PF00175">
    <property type="entry name" value="NAD_binding_1"/>
    <property type="match status" value="1"/>
</dbReference>
<dbReference type="InterPro" id="IPR001433">
    <property type="entry name" value="OxRdtase_FAD/NAD-bd"/>
</dbReference>
<evidence type="ECO:0000256" key="6">
    <source>
        <dbReference type="ARBA" id="ARBA00022827"/>
    </source>
</evidence>
<dbReference type="InParanoid" id="A0A165CS78"/>
<evidence type="ECO:0000259" key="9">
    <source>
        <dbReference type="Pfam" id="PF00175"/>
    </source>
</evidence>
<keyword evidence="5" id="KW-0472">Membrane</keyword>
<evidence type="ECO:0000256" key="1">
    <source>
        <dbReference type="ARBA" id="ARBA00001974"/>
    </source>
</evidence>
<protein>
    <submittedName>
        <fullName evidence="10">Ferredoxin reductase-like protein</fullName>
    </submittedName>
</protein>
<keyword evidence="5" id="KW-0496">Mitochondrion</keyword>
<dbReference type="RefSeq" id="XP_040761086.1">
    <property type="nucleotide sequence ID" value="XM_040903344.1"/>
</dbReference>
<keyword evidence="7" id="KW-0560">Oxidoreductase</keyword>
<reference evidence="10 11" key="1">
    <citation type="journal article" date="2016" name="Mol. Biol. Evol.">
        <title>Comparative Genomics of Early-Diverging Mushroom-Forming Fungi Provides Insights into the Origins of Lignocellulose Decay Capabilities.</title>
        <authorList>
            <person name="Nagy L.G."/>
            <person name="Riley R."/>
            <person name="Tritt A."/>
            <person name="Adam C."/>
            <person name="Daum C."/>
            <person name="Floudas D."/>
            <person name="Sun H."/>
            <person name="Yadav J.S."/>
            <person name="Pangilinan J."/>
            <person name="Larsson K.H."/>
            <person name="Matsuura K."/>
            <person name="Barry K."/>
            <person name="Labutti K."/>
            <person name="Kuo R."/>
            <person name="Ohm R.A."/>
            <person name="Bhattacharya S.S."/>
            <person name="Shirouzu T."/>
            <person name="Yoshinaga Y."/>
            <person name="Martin F.M."/>
            <person name="Grigoriev I.V."/>
            <person name="Hibbett D.S."/>
        </authorList>
    </citation>
    <scope>NUCLEOTIDE SEQUENCE [LARGE SCALE GENOMIC DNA]</scope>
    <source>
        <strain evidence="10 11">93-53</strain>
    </source>
</reference>
<organism evidence="10 11">
    <name type="scientific">Laetiporus sulphureus 93-53</name>
    <dbReference type="NCBI Taxonomy" id="1314785"/>
    <lineage>
        <taxon>Eukaryota</taxon>
        <taxon>Fungi</taxon>
        <taxon>Dikarya</taxon>
        <taxon>Basidiomycota</taxon>
        <taxon>Agaricomycotina</taxon>
        <taxon>Agaricomycetes</taxon>
        <taxon>Polyporales</taxon>
        <taxon>Laetiporus</taxon>
    </lineage>
</organism>
<dbReference type="InterPro" id="IPR001834">
    <property type="entry name" value="CBR-like"/>
</dbReference>
<dbReference type="InterPro" id="IPR039261">
    <property type="entry name" value="FNR_nucleotide-bd"/>
</dbReference>
<dbReference type="EMBL" id="KV427644">
    <property type="protein sequence ID" value="KZT03346.1"/>
    <property type="molecule type" value="Genomic_DNA"/>
</dbReference>
<keyword evidence="4" id="KW-0285">Flavoprotein</keyword>
<feature type="non-terminal residue" evidence="10">
    <location>
        <position position="152"/>
    </location>
</feature>
<dbReference type="GO" id="GO:0004128">
    <property type="term" value="F:cytochrome-b5 reductase activity, acting on NAD(P)H"/>
    <property type="evidence" value="ECO:0007669"/>
    <property type="project" value="TreeGrafter"/>
</dbReference>
<evidence type="ECO:0000256" key="4">
    <source>
        <dbReference type="ARBA" id="ARBA00022630"/>
    </source>
</evidence>
<keyword evidence="8" id="KW-0520">NAD</keyword>
<dbReference type="STRING" id="1314785.A0A165CS78"/>
<dbReference type="GeneID" id="63820375"/>
<evidence type="ECO:0000256" key="2">
    <source>
        <dbReference type="ARBA" id="ARBA00004572"/>
    </source>
</evidence>
<dbReference type="OrthoDB" id="432685at2759"/>
<evidence type="ECO:0000256" key="3">
    <source>
        <dbReference type="ARBA" id="ARBA00006105"/>
    </source>
</evidence>
<dbReference type="FunFam" id="3.40.50.80:FF:000009">
    <property type="entry name" value="NADH-cytochrome b5 reductase"/>
    <property type="match status" value="1"/>
</dbReference>
<comment type="similarity">
    <text evidence="3">Belongs to the flavoprotein pyridine nucleotide cytochrome reductase family.</text>
</comment>
<dbReference type="PANTHER" id="PTHR19370:SF171">
    <property type="entry name" value="NADH-CYTOCHROME B5 REDUCTASE 2"/>
    <property type="match status" value="1"/>
</dbReference>
<dbReference type="AlphaFoldDB" id="A0A165CS78"/>
<keyword evidence="5" id="KW-1000">Mitochondrion outer membrane</keyword>
<dbReference type="CDD" id="cd06183">
    <property type="entry name" value="cyt_b5_reduct_like"/>
    <property type="match status" value="1"/>
</dbReference>
<accession>A0A165CS78</accession>
<gene>
    <name evidence="10" type="ORF">LAESUDRAFT_626412</name>
</gene>
<dbReference type="GO" id="GO:0005741">
    <property type="term" value="C:mitochondrial outer membrane"/>
    <property type="evidence" value="ECO:0007669"/>
    <property type="project" value="UniProtKB-SubCell"/>
</dbReference>
<keyword evidence="6" id="KW-0274">FAD</keyword>
<evidence type="ECO:0000256" key="8">
    <source>
        <dbReference type="ARBA" id="ARBA00023027"/>
    </source>
</evidence>
<proteinExistence type="inferred from homology"/>
<comment type="cofactor">
    <cofactor evidence="1">
        <name>FAD</name>
        <dbReference type="ChEBI" id="CHEBI:57692"/>
    </cofactor>
</comment>
<dbReference type="SUPFAM" id="SSF52343">
    <property type="entry name" value="Ferredoxin reductase-like, C-terminal NADP-linked domain"/>
    <property type="match status" value="1"/>
</dbReference>
<feature type="non-terminal residue" evidence="10">
    <location>
        <position position="1"/>
    </location>
</feature>
<dbReference type="PRINTS" id="PR00406">
    <property type="entry name" value="CYTB5RDTASE"/>
</dbReference>
<comment type="subcellular location">
    <subcellularLocation>
        <location evidence="2">Mitochondrion outer membrane</location>
        <topology evidence="2">Single-pass membrane protein</topology>
    </subcellularLocation>
</comment>
<evidence type="ECO:0000313" key="10">
    <source>
        <dbReference type="EMBL" id="KZT03346.1"/>
    </source>
</evidence>
<feature type="domain" description="Oxidoreductase FAD/NAD(P)-binding" evidence="9">
    <location>
        <begin position="10"/>
        <end position="121"/>
    </location>
</feature>
<evidence type="ECO:0000256" key="7">
    <source>
        <dbReference type="ARBA" id="ARBA00023002"/>
    </source>
</evidence>
<dbReference type="Gene3D" id="3.40.50.80">
    <property type="entry name" value="Nucleotide-binding domain of ferredoxin-NADP reductase (FNR) module"/>
    <property type="match status" value="1"/>
</dbReference>
<name>A0A165CS78_9APHY</name>
<sequence length="152" mass="17064">RAHEYDQVGMITGGTGIMPIYEILECALKDPSNKTKFTLIFTNISERDILLREEFDVLKKVHLDMFNVIYTLDQPRSNWKGTSCLADGCMQGFVNRKMIKQNIALMTLSNKVKVSICGLPGQVSTLTGKKDGMKQGTLSGILKDLRYTKDQV</sequence>
<keyword evidence="11" id="KW-1185">Reference proteome</keyword>
<evidence type="ECO:0000256" key="5">
    <source>
        <dbReference type="ARBA" id="ARBA00022787"/>
    </source>
</evidence>
<dbReference type="Proteomes" id="UP000076871">
    <property type="component" value="Unassembled WGS sequence"/>
</dbReference>